<feature type="compositionally biased region" description="Low complexity" evidence="1">
    <location>
        <begin position="457"/>
        <end position="477"/>
    </location>
</feature>
<organism evidence="3 4">
    <name type="scientific">Piptocephalis cylindrospora</name>
    <dbReference type="NCBI Taxonomy" id="1907219"/>
    <lineage>
        <taxon>Eukaryota</taxon>
        <taxon>Fungi</taxon>
        <taxon>Fungi incertae sedis</taxon>
        <taxon>Zoopagomycota</taxon>
        <taxon>Zoopagomycotina</taxon>
        <taxon>Zoopagomycetes</taxon>
        <taxon>Zoopagales</taxon>
        <taxon>Piptocephalidaceae</taxon>
        <taxon>Piptocephalis</taxon>
    </lineage>
</organism>
<dbReference type="EMBL" id="KZ987747">
    <property type="protein sequence ID" value="RKP15240.1"/>
    <property type="molecule type" value="Genomic_DNA"/>
</dbReference>
<proteinExistence type="predicted"/>
<sequence>MLPSSLSLLSILYGLASLHWVSQADAASDIFCRDQKTFIVTLFRQSTQCPVGSSLVTQVICRDEASGTLVAAVHKACPLQSSSVYQQDFECLDTSGNPTFDCQIGYVLARLYCYDATSHTVSYTSSTIPSCPASSSRLSASAVLCMDPSNQVSVQLVQGACPSPAIPVHSHDYQCVSQGSARSSCPAGSRLTATFNPSATSFSSASPLPSFSATPAPNLNTPTGRNSQVFNNVNNGNSVNNGKNVINGNNNVSNDNNVNNGDSSSPSTSNRRSGSSDAVYCKDEKSLQVTEVTTGATCQAGSTQTSFDKIVCIQPQQQSFSGTLEQGCPQGSALVVGEDYLCLDQQGFPIWSDCSVGDKIVPYSTMLGPSSYCKDLTKGTLTAVPALGVCAQGTTIVASSQVVCINFQNSFFDGLPLPRCRSNCIPVDMSDYQPVDGQGNPLKQNVDIGTRLVSVHQDSSQSGTSTGQSNNGDSGQQVTQGQGNRIYCESVTQNITVVTAPTCLNPMDVLLPGNNVGCAKKDEIRLAEPVNRDCPPGTRYINMPEWSCAPGELNDQGICPFGARLLPAAAAYSGTSFCESARGNVTMVQDAYSCEDNTQLINDLGLVGCRDLTSSTIVEVDPQTKNCPASAEPIDFTWWECAQKGTNQFIPAYKCDFNSKVDKIQPLKRIVALQQYIDTVPVEDQGLS</sequence>
<feature type="chain" id="PRO_5020314156" evidence="2">
    <location>
        <begin position="27"/>
        <end position="688"/>
    </location>
</feature>
<evidence type="ECO:0000256" key="1">
    <source>
        <dbReference type="SAM" id="MobiDB-lite"/>
    </source>
</evidence>
<gene>
    <name evidence="3" type="ORF">BJ684DRAFT_18430</name>
</gene>
<accession>A0A4P9YAV5</accession>
<dbReference type="OrthoDB" id="10424788at2759"/>
<evidence type="ECO:0000313" key="4">
    <source>
        <dbReference type="Proteomes" id="UP000267251"/>
    </source>
</evidence>
<protein>
    <submittedName>
        <fullName evidence="3">Uncharacterized protein</fullName>
    </submittedName>
</protein>
<feature type="signal peptide" evidence="2">
    <location>
        <begin position="1"/>
        <end position="26"/>
    </location>
</feature>
<reference evidence="4" key="1">
    <citation type="journal article" date="2018" name="Nat. Microbiol.">
        <title>Leveraging single-cell genomics to expand the fungal tree of life.</title>
        <authorList>
            <person name="Ahrendt S.R."/>
            <person name="Quandt C.A."/>
            <person name="Ciobanu D."/>
            <person name="Clum A."/>
            <person name="Salamov A."/>
            <person name="Andreopoulos B."/>
            <person name="Cheng J.F."/>
            <person name="Woyke T."/>
            <person name="Pelin A."/>
            <person name="Henrissat B."/>
            <person name="Reynolds N.K."/>
            <person name="Benny G.L."/>
            <person name="Smith M.E."/>
            <person name="James T.Y."/>
            <person name="Grigoriev I.V."/>
        </authorList>
    </citation>
    <scope>NUCLEOTIDE SEQUENCE [LARGE SCALE GENOMIC DNA]</scope>
</reference>
<dbReference type="Proteomes" id="UP000267251">
    <property type="component" value="Unassembled WGS sequence"/>
</dbReference>
<keyword evidence="2" id="KW-0732">Signal</keyword>
<keyword evidence="4" id="KW-1185">Reference proteome</keyword>
<feature type="region of interest" description="Disordered" evidence="1">
    <location>
        <begin position="455"/>
        <end position="480"/>
    </location>
</feature>
<evidence type="ECO:0000313" key="3">
    <source>
        <dbReference type="EMBL" id="RKP15240.1"/>
    </source>
</evidence>
<feature type="region of interest" description="Disordered" evidence="1">
    <location>
        <begin position="213"/>
        <end position="279"/>
    </location>
</feature>
<dbReference type="AlphaFoldDB" id="A0A4P9YAV5"/>
<evidence type="ECO:0000256" key="2">
    <source>
        <dbReference type="SAM" id="SignalP"/>
    </source>
</evidence>
<feature type="compositionally biased region" description="Low complexity" evidence="1">
    <location>
        <begin position="226"/>
        <end position="277"/>
    </location>
</feature>
<name>A0A4P9YAV5_9FUNG</name>